<dbReference type="OrthoDB" id="2445127at2759"/>
<evidence type="ECO:0000256" key="1">
    <source>
        <dbReference type="SAM" id="Coils"/>
    </source>
</evidence>
<gene>
    <name evidence="3" type="ORF">BCR42DRAFT_419767</name>
</gene>
<feature type="coiled-coil region" evidence="1">
    <location>
        <begin position="149"/>
        <end position="214"/>
    </location>
</feature>
<sequence>MFQQFKNIFPGSTTLNIRSLADSVGLNEDEWRARGMESLEAIRSELQNFNTLLSNKPTTLMNTAGTVKRVPSNNSMDEMAKIVTRIQQGRDSIHQKNLENIEKAKRADQLLGNLLSRCNQHNKICTAMSDMSSSMDATRQDIISATQAASALKNKLLTLEDRIDKACLEYEQREFEVWKQQEKDKMEVEIAEKRQELEARQKHLDQVYEEHNEQQAKKRLELYDVNFQSELEDYRRRRETEVSSLYSNRTSTVKMTTTLENMKLDNGDSADLNSFLSDDDDTNDTTETNIKPLSSTMVNNVDKVFKSKIDVPSQGDQDSSDEDDAAHVEILADEDYESD</sequence>
<evidence type="ECO:0000313" key="3">
    <source>
        <dbReference type="EMBL" id="ORZ12685.1"/>
    </source>
</evidence>
<dbReference type="AlphaFoldDB" id="A0A1X2IA77"/>
<reference evidence="3 4" key="1">
    <citation type="submission" date="2016-07" db="EMBL/GenBank/DDBJ databases">
        <title>Pervasive Adenine N6-methylation of Active Genes in Fungi.</title>
        <authorList>
            <consortium name="DOE Joint Genome Institute"/>
            <person name="Mondo S.J."/>
            <person name="Dannebaum R.O."/>
            <person name="Kuo R.C."/>
            <person name="Labutti K."/>
            <person name="Haridas S."/>
            <person name="Kuo A."/>
            <person name="Salamov A."/>
            <person name="Ahrendt S.R."/>
            <person name="Lipzen A."/>
            <person name="Sullivan W."/>
            <person name="Andreopoulos W.B."/>
            <person name="Clum A."/>
            <person name="Lindquist E."/>
            <person name="Daum C."/>
            <person name="Ramamoorthy G.K."/>
            <person name="Gryganskyi A."/>
            <person name="Culley D."/>
            <person name="Magnuson J.K."/>
            <person name="James T.Y."/>
            <person name="O'Malley M.A."/>
            <person name="Stajich J.E."/>
            <person name="Spatafora J.W."/>
            <person name="Visel A."/>
            <person name="Grigoriev I.V."/>
        </authorList>
    </citation>
    <scope>NUCLEOTIDE SEQUENCE [LARGE SCALE GENOMIC DNA]</scope>
    <source>
        <strain evidence="3 4">NRRL 1336</strain>
    </source>
</reference>
<comment type="caution">
    <text evidence="3">The sequence shown here is derived from an EMBL/GenBank/DDBJ whole genome shotgun (WGS) entry which is preliminary data.</text>
</comment>
<keyword evidence="4" id="KW-1185">Reference proteome</keyword>
<evidence type="ECO:0000256" key="2">
    <source>
        <dbReference type="SAM" id="MobiDB-lite"/>
    </source>
</evidence>
<keyword evidence="1" id="KW-0175">Coiled coil</keyword>
<evidence type="ECO:0000313" key="4">
    <source>
        <dbReference type="Proteomes" id="UP000193560"/>
    </source>
</evidence>
<proteinExistence type="predicted"/>
<accession>A0A1X2IA77</accession>
<protein>
    <submittedName>
        <fullName evidence="3">Uncharacterized protein</fullName>
    </submittedName>
</protein>
<name>A0A1X2IA77_9FUNG</name>
<dbReference type="EMBL" id="MCGE01000018">
    <property type="protein sequence ID" value="ORZ12685.1"/>
    <property type="molecule type" value="Genomic_DNA"/>
</dbReference>
<dbReference type="Proteomes" id="UP000193560">
    <property type="component" value="Unassembled WGS sequence"/>
</dbReference>
<organism evidence="3 4">
    <name type="scientific">Absidia repens</name>
    <dbReference type="NCBI Taxonomy" id="90262"/>
    <lineage>
        <taxon>Eukaryota</taxon>
        <taxon>Fungi</taxon>
        <taxon>Fungi incertae sedis</taxon>
        <taxon>Mucoromycota</taxon>
        <taxon>Mucoromycotina</taxon>
        <taxon>Mucoromycetes</taxon>
        <taxon>Mucorales</taxon>
        <taxon>Cunninghamellaceae</taxon>
        <taxon>Absidia</taxon>
    </lineage>
</organism>
<feature type="region of interest" description="Disordered" evidence="2">
    <location>
        <begin position="307"/>
        <end position="339"/>
    </location>
</feature>